<feature type="transmembrane region" description="Helical" evidence="1">
    <location>
        <begin position="40"/>
        <end position="59"/>
    </location>
</feature>
<name>A0A369QFV8_9BACT</name>
<evidence type="ECO:0000313" key="3">
    <source>
        <dbReference type="Proteomes" id="UP000253919"/>
    </source>
</evidence>
<sequence>MRNKTHDLTFNGSLILLVCSFIQGLSKWNWKISNSADFTFFKITIFAIPLIFGGLYLATNYGNKNNPDNKEISEGVKLTLITYIKISGIILLISLLILILFGISVF</sequence>
<accession>A0A369QFV8</accession>
<dbReference type="AlphaFoldDB" id="A0A369QFV8"/>
<evidence type="ECO:0000256" key="1">
    <source>
        <dbReference type="SAM" id="Phobius"/>
    </source>
</evidence>
<organism evidence="2 3">
    <name type="scientific">Adhaeribacter pallidiroseus</name>
    <dbReference type="NCBI Taxonomy" id="2072847"/>
    <lineage>
        <taxon>Bacteria</taxon>
        <taxon>Pseudomonadati</taxon>
        <taxon>Bacteroidota</taxon>
        <taxon>Cytophagia</taxon>
        <taxon>Cytophagales</taxon>
        <taxon>Hymenobacteraceae</taxon>
        <taxon>Adhaeribacter</taxon>
    </lineage>
</organism>
<dbReference type="EMBL" id="QASA01000001">
    <property type="protein sequence ID" value="RDC63180.1"/>
    <property type="molecule type" value="Genomic_DNA"/>
</dbReference>
<reference evidence="2 3" key="1">
    <citation type="submission" date="2018-04" db="EMBL/GenBank/DDBJ databases">
        <title>Adhaeribacter sp. HMF7616 genome sequencing and assembly.</title>
        <authorList>
            <person name="Kang H."/>
            <person name="Kang J."/>
            <person name="Cha I."/>
            <person name="Kim H."/>
            <person name="Joh K."/>
        </authorList>
    </citation>
    <scope>NUCLEOTIDE SEQUENCE [LARGE SCALE GENOMIC DNA]</scope>
    <source>
        <strain evidence="2 3">HMF7616</strain>
    </source>
</reference>
<proteinExistence type="predicted"/>
<keyword evidence="1" id="KW-0472">Membrane</keyword>
<evidence type="ECO:0000313" key="2">
    <source>
        <dbReference type="EMBL" id="RDC63180.1"/>
    </source>
</evidence>
<comment type="caution">
    <text evidence="2">The sequence shown here is derived from an EMBL/GenBank/DDBJ whole genome shotgun (WGS) entry which is preliminary data.</text>
</comment>
<keyword evidence="3" id="KW-1185">Reference proteome</keyword>
<keyword evidence="1" id="KW-1133">Transmembrane helix</keyword>
<keyword evidence="1" id="KW-0812">Transmembrane</keyword>
<feature type="transmembrane region" description="Helical" evidence="1">
    <location>
        <begin position="80"/>
        <end position="103"/>
    </location>
</feature>
<gene>
    <name evidence="2" type="ORF">AHMF7616_01781</name>
</gene>
<protein>
    <submittedName>
        <fullName evidence="2">Uncharacterized protein</fullName>
    </submittedName>
</protein>
<dbReference type="Proteomes" id="UP000253919">
    <property type="component" value="Unassembled WGS sequence"/>
</dbReference>